<dbReference type="GeneID" id="9187603"/>
<name>D5G5Y2_TUBMM</name>
<dbReference type="PANTHER" id="PTHR11362">
    <property type="entry name" value="PHOSPHATIDYLETHANOLAMINE-BINDING PROTEIN"/>
    <property type="match status" value="1"/>
</dbReference>
<proteinExistence type="predicted"/>
<dbReference type="Proteomes" id="UP000006911">
    <property type="component" value="Unassembled WGS sequence"/>
</dbReference>
<evidence type="ECO:0000313" key="2">
    <source>
        <dbReference type="Proteomes" id="UP000006911"/>
    </source>
</evidence>
<dbReference type="FunCoup" id="D5G5Y2">
    <property type="interactions" value="1330"/>
</dbReference>
<dbReference type="GO" id="GO:0005543">
    <property type="term" value="F:phospholipid binding"/>
    <property type="evidence" value="ECO:0007669"/>
    <property type="project" value="TreeGrafter"/>
</dbReference>
<organism evidence="1 2">
    <name type="scientific">Tuber melanosporum (strain Mel28)</name>
    <name type="common">Perigord black truffle</name>
    <dbReference type="NCBI Taxonomy" id="656061"/>
    <lineage>
        <taxon>Eukaryota</taxon>
        <taxon>Fungi</taxon>
        <taxon>Dikarya</taxon>
        <taxon>Ascomycota</taxon>
        <taxon>Pezizomycotina</taxon>
        <taxon>Pezizomycetes</taxon>
        <taxon>Pezizales</taxon>
        <taxon>Tuberaceae</taxon>
        <taxon>Tuber</taxon>
    </lineage>
</organism>
<dbReference type="RefSeq" id="XP_002835768.1">
    <property type="nucleotide sequence ID" value="XM_002835722.1"/>
</dbReference>
<dbReference type="InterPro" id="IPR008914">
    <property type="entry name" value="PEBP"/>
</dbReference>
<dbReference type="AlphaFoldDB" id="D5G5Y2"/>
<dbReference type="GO" id="GO:0030162">
    <property type="term" value="P:regulation of proteolysis"/>
    <property type="evidence" value="ECO:0007669"/>
    <property type="project" value="TreeGrafter"/>
</dbReference>
<dbReference type="PANTHER" id="PTHR11362:SF148">
    <property type="entry name" value="CARBOXYPEPTIDASE Y INHIBITOR"/>
    <property type="match status" value="1"/>
</dbReference>
<keyword evidence="2" id="KW-1185">Reference proteome</keyword>
<dbReference type="InterPro" id="IPR036610">
    <property type="entry name" value="PEBP-like_sf"/>
</dbReference>
<evidence type="ECO:0000313" key="1">
    <source>
        <dbReference type="EMBL" id="CAZ79925.1"/>
    </source>
</evidence>
<dbReference type="KEGG" id="tml:GSTUM_00001623001"/>
<gene>
    <name evidence="1" type="ORF">GSTUM_00001623001</name>
</gene>
<dbReference type="CDD" id="cd00866">
    <property type="entry name" value="PEBP_euk"/>
    <property type="match status" value="1"/>
</dbReference>
<sequence>MPINFLVQSGRVQICGCCPEREKTAETRHRDETTSFLAHCDRVESSVLVKLSGTEGLWFFCSTVTIRKQIAGIRGRPCTTMSPAVGKSFLSFPSSPSTLRSLLSITRLTTFRPSTACCATRLVSTPIIHRMPLVTINQSLRESLKKHGVIPDVVDDFTPTTMLSIAYPNANKEVSLGNTLKPEDTQERPTIQITPEGIDESQTYTIVLTDPDAPSRDNPEWSEFCHWVITDVKLPSLEALSSAQTVEAASVNLSDTSELVEYMGPAPPEKTKKHRYVFLLYRNENSKKLEGPTRRKKWGNDDYRKGARQWADKYGLSLVGANFFFAQNSKQ</sequence>
<protein>
    <submittedName>
        <fullName evidence="1">(Perigord truffle) hypothetical protein</fullName>
    </submittedName>
</protein>
<dbReference type="Pfam" id="PF01161">
    <property type="entry name" value="PBP"/>
    <property type="match status" value="1"/>
</dbReference>
<accession>D5G5Y2</accession>
<dbReference type="eggNOG" id="KOG3346">
    <property type="taxonomic scope" value="Eukaryota"/>
</dbReference>
<dbReference type="GO" id="GO:0030414">
    <property type="term" value="F:peptidase inhibitor activity"/>
    <property type="evidence" value="ECO:0007669"/>
    <property type="project" value="TreeGrafter"/>
</dbReference>
<dbReference type="Gene3D" id="3.90.280.10">
    <property type="entry name" value="PEBP-like"/>
    <property type="match status" value="1"/>
</dbReference>
<dbReference type="EMBL" id="FN430002">
    <property type="protein sequence ID" value="CAZ79925.1"/>
    <property type="molecule type" value="Genomic_DNA"/>
</dbReference>
<dbReference type="SUPFAM" id="SSF49777">
    <property type="entry name" value="PEBP-like"/>
    <property type="match status" value="1"/>
</dbReference>
<dbReference type="InParanoid" id="D5G5Y2"/>
<dbReference type="InterPro" id="IPR035810">
    <property type="entry name" value="PEBP_euk"/>
</dbReference>
<dbReference type="STRING" id="656061.D5G5Y2"/>
<reference evidence="1 2" key="1">
    <citation type="journal article" date="2010" name="Nature">
        <title>Perigord black truffle genome uncovers evolutionary origins and mechanisms of symbiosis.</title>
        <authorList>
            <person name="Martin F."/>
            <person name="Kohler A."/>
            <person name="Murat C."/>
            <person name="Balestrini R."/>
            <person name="Coutinho P.M."/>
            <person name="Jaillon O."/>
            <person name="Montanini B."/>
            <person name="Morin E."/>
            <person name="Noel B."/>
            <person name="Percudani R."/>
            <person name="Porcel B."/>
            <person name="Rubini A."/>
            <person name="Amicucci A."/>
            <person name="Amselem J."/>
            <person name="Anthouard V."/>
            <person name="Arcioni S."/>
            <person name="Artiguenave F."/>
            <person name="Aury J.M."/>
            <person name="Ballario P."/>
            <person name="Bolchi A."/>
            <person name="Brenna A."/>
            <person name="Brun A."/>
            <person name="Buee M."/>
            <person name="Cantarel B."/>
            <person name="Chevalier G."/>
            <person name="Couloux A."/>
            <person name="Da Silva C."/>
            <person name="Denoeud F."/>
            <person name="Duplessis S."/>
            <person name="Ghignone S."/>
            <person name="Hilselberger B."/>
            <person name="Iotti M."/>
            <person name="Marcais B."/>
            <person name="Mello A."/>
            <person name="Miranda M."/>
            <person name="Pacioni G."/>
            <person name="Quesneville H."/>
            <person name="Riccioni C."/>
            <person name="Ruotolo R."/>
            <person name="Splivallo R."/>
            <person name="Stocchi V."/>
            <person name="Tisserant E."/>
            <person name="Viscomi A.R."/>
            <person name="Zambonelli A."/>
            <person name="Zampieri E."/>
            <person name="Henrissat B."/>
            <person name="Lebrun M.H."/>
            <person name="Paolocci F."/>
            <person name="Bonfante P."/>
            <person name="Ottonello S."/>
            <person name="Wincker P."/>
        </authorList>
    </citation>
    <scope>NUCLEOTIDE SEQUENCE [LARGE SCALE GENOMIC DNA]</scope>
    <source>
        <strain evidence="1 2">Mel28</strain>
    </source>
</reference>
<dbReference type="GO" id="GO:0046578">
    <property type="term" value="P:regulation of Ras protein signal transduction"/>
    <property type="evidence" value="ECO:0007669"/>
    <property type="project" value="TreeGrafter"/>
</dbReference>
<dbReference type="HOGENOM" id="CLU_839894_0_0_1"/>